<keyword evidence="5" id="KW-0349">Heme</keyword>
<dbReference type="RefSeq" id="WP_100152947.1">
    <property type="nucleotide sequence ID" value="NZ_CP138193.1"/>
</dbReference>
<evidence type="ECO:0000256" key="1">
    <source>
        <dbReference type="ARBA" id="ARBA00001970"/>
    </source>
</evidence>
<evidence type="ECO:0000256" key="2">
    <source>
        <dbReference type="ARBA" id="ARBA00002028"/>
    </source>
</evidence>
<dbReference type="GO" id="GO:0022900">
    <property type="term" value="P:electron transport chain"/>
    <property type="evidence" value="ECO:0007669"/>
    <property type="project" value="InterPro"/>
</dbReference>
<dbReference type="GO" id="GO:0020037">
    <property type="term" value="F:heme binding"/>
    <property type="evidence" value="ECO:0007669"/>
    <property type="project" value="InterPro"/>
</dbReference>
<evidence type="ECO:0000313" key="7">
    <source>
        <dbReference type="EMBL" id="QNI18503.1"/>
    </source>
</evidence>
<comment type="cofactor">
    <cofactor evidence="1">
        <name>heme b</name>
        <dbReference type="ChEBI" id="CHEBI:60344"/>
    </cofactor>
</comment>
<dbReference type="AlphaFoldDB" id="A0A7G8AFW2"/>
<accession>A0A7G8AFW2</accession>
<keyword evidence="7" id="KW-0614">Plasmid</keyword>
<evidence type="ECO:0000256" key="5">
    <source>
        <dbReference type="ARBA" id="ARBA00022617"/>
    </source>
</evidence>
<evidence type="ECO:0000256" key="3">
    <source>
        <dbReference type="ARBA" id="ARBA00005523"/>
    </source>
</evidence>
<dbReference type="InterPro" id="IPR009155">
    <property type="entry name" value="Cyt_b562"/>
</dbReference>
<comment type="similarity">
    <text evidence="3">Belongs to the cytochrome b562 family.</text>
</comment>
<keyword evidence="6" id="KW-0732">Signal</keyword>
<protein>
    <recommendedName>
        <fullName evidence="4">Soluble cytochrome b562</fullName>
    </recommendedName>
</protein>
<evidence type="ECO:0000256" key="6">
    <source>
        <dbReference type="ARBA" id="ARBA00022729"/>
    </source>
</evidence>
<dbReference type="InterPro" id="IPR010980">
    <property type="entry name" value="Cyt_c/b562"/>
</dbReference>
<name>A0A7G8AFW2_9ENTR</name>
<evidence type="ECO:0000256" key="4">
    <source>
        <dbReference type="ARBA" id="ARBA00016003"/>
    </source>
</evidence>
<organism evidence="7">
    <name type="scientific">Enterobacter roggenkampii</name>
    <dbReference type="NCBI Taxonomy" id="1812935"/>
    <lineage>
        <taxon>Bacteria</taxon>
        <taxon>Pseudomonadati</taxon>
        <taxon>Pseudomonadota</taxon>
        <taxon>Gammaproteobacteria</taxon>
        <taxon>Enterobacterales</taxon>
        <taxon>Enterobacteriaceae</taxon>
        <taxon>Enterobacter</taxon>
        <taxon>Enterobacter cloacae complex</taxon>
    </lineage>
</organism>
<dbReference type="SUPFAM" id="SSF47175">
    <property type="entry name" value="Cytochromes"/>
    <property type="match status" value="1"/>
</dbReference>
<geneLocation type="plasmid" evidence="7">
    <name>pYK16-mcr-10</name>
</geneLocation>
<keyword evidence="5" id="KW-0479">Metal-binding</keyword>
<dbReference type="GO" id="GO:0009055">
    <property type="term" value="F:electron transfer activity"/>
    <property type="evidence" value="ECO:0007669"/>
    <property type="project" value="InterPro"/>
</dbReference>
<comment type="function">
    <text evidence="2">Electron-transport protein of unknown function.</text>
</comment>
<reference evidence="7" key="1">
    <citation type="journal article" date="2020" name="Antimicrob. Agents">
        <title>Detection of mobile colistin resistance gene mcr-10.1 in a conjugative plasmid from Enterobacter roggenkampii of chicken origin in China.</title>
        <authorList>
            <person name="Lei C.W."/>
            <person name="Zhang Y."/>
            <person name="Wang Y.T."/>
            <person name="Wang H.N."/>
        </authorList>
    </citation>
    <scope>NUCLEOTIDE SEQUENCE</scope>
    <source>
        <strain evidence="7">YK16</strain>
        <plasmid evidence="7">pYK16-mcr-10</plasmid>
    </source>
</reference>
<dbReference type="EMBL" id="MT468575">
    <property type="protein sequence ID" value="QNI18503.1"/>
    <property type="molecule type" value="Genomic_DNA"/>
</dbReference>
<dbReference type="Pfam" id="PF07361">
    <property type="entry name" value="Cytochrom_B562"/>
    <property type="match status" value="1"/>
</dbReference>
<proteinExistence type="inferred from homology"/>
<keyword evidence="5" id="KW-0408">Iron</keyword>
<dbReference type="GO" id="GO:0042597">
    <property type="term" value="C:periplasmic space"/>
    <property type="evidence" value="ECO:0007669"/>
    <property type="project" value="InterPro"/>
</dbReference>
<dbReference type="GO" id="GO:0005506">
    <property type="term" value="F:iron ion binding"/>
    <property type="evidence" value="ECO:0007669"/>
    <property type="project" value="InterPro"/>
</dbReference>
<dbReference type="Gene3D" id="1.20.120.10">
    <property type="entry name" value="Cytochrome c/b562"/>
    <property type="match status" value="1"/>
</dbReference>
<sequence length="157" mass="17349">MLLFFEKIGKGLFFCAILPLLTVKTRVNNIEAIMRKIMRTVVIGATLLLSPCVMAGSDGVEHAMKMMNKSYRAALKEEDVTSFRKDMRELKATAESILNSPVEGYDRETYVAGMSLLIDEVTAVESTAEKEGLDAGKIAAQKLGSLMRKYHNKLGVD</sequence>